<protein>
    <submittedName>
        <fullName evidence="2">Uncharacterized protein</fullName>
    </submittedName>
</protein>
<dbReference type="EMBL" id="QZBM01000816">
    <property type="protein sequence ID" value="THZ10909.1"/>
    <property type="molecule type" value="Genomic_DNA"/>
</dbReference>
<name>A0A4S9SHX9_AURPU</name>
<evidence type="ECO:0000313" key="3">
    <source>
        <dbReference type="Proteomes" id="UP000308005"/>
    </source>
</evidence>
<feature type="region of interest" description="Disordered" evidence="1">
    <location>
        <begin position="128"/>
        <end position="147"/>
    </location>
</feature>
<organism evidence="2 3">
    <name type="scientific">Aureobasidium pullulans</name>
    <name type="common">Black yeast</name>
    <name type="synonym">Pullularia pullulans</name>
    <dbReference type="NCBI Taxonomy" id="5580"/>
    <lineage>
        <taxon>Eukaryota</taxon>
        <taxon>Fungi</taxon>
        <taxon>Dikarya</taxon>
        <taxon>Ascomycota</taxon>
        <taxon>Pezizomycotina</taxon>
        <taxon>Dothideomycetes</taxon>
        <taxon>Dothideomycetidae</taxon>
        <taxon>Dothideales</taxon>
        <taxon>Saccotheciaceae</taxon>
        <taxon>Aureobasidium</taxon>
    </lineage>
</organism>
<sequence length="228" mass="26925">MDDFNIWVRERMAARGFSEFVLFDTSQYNNNHVQTLNTWQAFCNDTTVWQRNDKGHYYALECDDPSTCKLARQAADQRNARSNAEERLGEHTDALVELMRYNKEIREQQEEIKRNREELEIRAARKEAAQKGLATKRRNKEKRDEQKRLTEHICAELESLKGHDEQQNERLAGLQRDVLRVHVLGLDAAKKKEKEKIAKKNQLVSRICDALDNLKVLDEKNKERFKRI</sequence>
<dbReference type="Proteomes" id="UP000308005">
    <property type="component" value="Unassembled WGS sequence"/>
</dbReference>
<reference evidence="2 3" key="1">
    <citation type="submission" date="2018-10" db="EMBL/GenBank/DDBJ databases">
        <title>Fifty Aureobasidium pullulans genomes reveal a recombining polyextremotolerant generalist.</title>
        <authorList>
            <person name="Gostincar C."/>
            <person name="Turk M."/>
            <person name="Zajc J."/>
            <person name="Gunde-Cimerman N."/>
        </authorList>
    </citation>
    <scope>NUCLEOTIDE SEQUENCE [LARGE SCALE GENOMIC DNA]</scope>
    <source>
        <strain evidence="2 3">EXF-3863</strain>
    </source>
</reference>
<proteinExistence type="predicted"/>
<accession>A0A4S9SHX9</accession>
<dbReference type="AlphaFoldDB" id="A0A4S9SHX9"/>
<gene>
    <name evidence="2" type="ORF">D6C91_09588</name>
</gene>
<evidence type="ECO:0000313" key="2">
    <source>
        <dbReference type="EMBL" id="THZ10909.1"/>
    </source>
</evidence>
<comment type="caution">
    <text evidence="2">The sequence shown here is derived from an EMBL/GenBank/DDBJ whole genome shotgun (WGS) entry which is preliminary data.</text>
</comment>
<evidence type="ECO:0000256" key="1">
    <source>
        <dbReference type="SAM" id="MobiDB-lite"/>
    </source>
</evidence>